<dbReference type="EMBL" id="JBHRTS010000001">
    <property type="protein sequence ID" value="MFC3192829.1"/>
    <property type="molecule type" value="Genomic_DNA"/>
</dbReference>
<evidence type="ECO:0008006" key="3">
    <source>
        <dbReference type="Google" id="ProtNLM"/>
    </source>
</evidence>
<sequence length="388" mass="44432">MMRADFPDLLDQHMRRIRASAAAVATEIGMSREAVNNWRRGYSKPSKKHRDKVVACSHYLRLSETECNELLAAVGFEDEYAWHGQVSRREYNHILEQLEQARPYPILMLLSQAHMDQPPQQQLIIEALKNRYPQRLILPVQLPYSTNTSITDFFTFIGTQLKLPEVHDELSFEFALSDLLKTRQITLVISRFEQGNAACRQQLAGILRNLTEMHVGQIQLVLCGGEHLSALKYAQGDLSLLNIATACLLEFKLDHWLQNNLPEAAQVASQQQLSQVLYELIGHHPALASSMARSMKPGMTVAELRSMVINSELLYCDINQVIRNTSPTELAEKLNCLEPGPYRPHLQDPVLRKLFWLNLLRRGPDHQLHWQSEPIRQLGLRLLTEHQT</sequence>
<protein>
    <recommendedName>
        <fullName evidence="3">Helix-turn-helix domain-containing protein</fullName>
    </recommendedName>
</protein>
<accession>A0ABV7J458</accession>
<comment type="caution">
    <text evidence="1">The sequence shown here is derived from an EMBL/GenBank/DDBJ whole genome shotgun (WGS) entry which is preliminary data.</text>
</comment>
<proteinExistence type="predicted"/>
<evidence type="ECO:0000313" key="2">
    <source>
        <dbReference type="Proteomes" id="UP001595533"/>
    </source>
</evidence>
<name>A0ABV7J458_9GAMM</name>
<reference evidence="2" key="1">
    <citation type="journal article" date="2019" name="Int. J. Syst. Evol. Microbiol.">
        <title>The Global Catalogue of Microorganisms (GCM) 10K type strain sequencing project: providing services to taxonomists for standard genome sequencing and annotation.</title>
        <authorList>
            <consortium name="The Broad Institute Genomics Platform"/>
            <consortium name="The Broad Institute Genome Sequencing Center for Infectious Disease"/>
            <person name="Wu L."/>
            <person name="Ma J."/>
        </authorList>
    </citation>
    <scope>NUCLEOTIDE SEQUENCE [LARGE SCALE GENOMIC DNA]</scope>
    <source>
        <strain evidence="2">KCTC 42953</strain>
    </source>
</reference>
<gene>
    <name evidence="1" type="ORF">ACFODZ_01120</name>
</gene>
<dbReference type="Proteomes" id="UP001595533">
    <property type="component" value="Unassembled WGS sequence"/>
</dbReference>
<keyword evidence="2" id="KW-1185">Reference proteome</keyword>
<evidence type="ECO:0000313" key="1">
    <source>
        <dbReference type="EMBL" id="MFC3192829.1"/>
    </source>
</evidence>
<organism evidence="1 2">
    <name type="scientific">Marinicella sediminis</name>
    <dbReference type="NCBI Taxonomy" id="1792834"/>
    <lineage>
        <taxon>Bacteria</taxon>
        <taxon>Pseudomonadati</taxon>
        <taxon>Pseudomonadota</taxon>
        <taxon>Gammaproteobacteria</taxon>
        <taxon>Lysobacterales</taxon>
        <taxon>Marinicellaceae</taxon>
        <taxon>Marinicella</taxon>
    </lineage>
</organism>
<dbReference type="RefSeq" id="WP_157892572.1">
    <property type="nucleotide sequence ID" value="NZ_JBHRTS010000001.1"/>
</dbReference>